<keyword evidence="3" id="KW-1185">Reference proteome</keyword>
<dbReference type="Proteomes" id="UP000018149">
    <property type="component" value="Chromosome I"/>
</dbReference>
<dbReference type="Pfam" id="PF08511">
    <property type="entry name" value="COQ9"/>
    <property type="match status" value="1"/>
</dbReference>
<dbReference type="Gene3D" id="1.10.357.10">
    <property type="entry name" value="Tetracycline Repressor, domain 2"/>
    <property type="match status" value="1"/>
</dbReference>
<sequence length="203" mass="23672">MSIQEEHHIKKISFVQSLLELLPFNEWNNKLFEKAEEKCGFAKGYALIVFPEGLSEIVEFFESYLDNIMLESLNTIEEPKKIREKIFLAVKIRIKNVLPIIHSKNAAYFALNPMQGTQVAFRSCDAIWRYAGDKSLDFNYYTKRGLLLSVYVSSILFYIQDESENYIETDKFIETALENIVKTFSQMKKLLDPSNIPIVRMFT</sequence>
<name>A0A0B7IZS1_9RICK</name>
<dbReference type="STRING" id="109232.RMONA_04530"/>
<dbReference type="KEGG" id="rmc:RMONA_04530"/>
<dbReference type="HOGENOM" id="CLU_057411_3_0_5"/>
<reference evidence="2 3" key="1">
    <citation type="submission" date="2015-01" db="EMBL/GenBank/DDBJ databases">
        <title>Draft genome sequence of Rickettsia monacensis strain IrR/Munich.</title>
        <authorList>
            <person name="Felsheim R.F."/>
            <person name="Johnson S.L."/>
            <person name="Kurtti T.J."/>
            <person name="Munderloh U.G."/>
        </authorList>
    </citation>
    <scope>NUCLEOTIDE SEQUENCE [LARGE SCALE GENOMIC DNA]</scope>
    <source>
        <strain evidence="2 3">IrR/Munich</strain>
    </source>
</reference>
<organism evidence="2 3">
    <name type="scientific">Rickettsia monacensis</name>
    <dbReference type="NCBI Taxonomy" id="109232"/>
    <lineage>
        <taxon>Bacteria</taxon>
        <taxon>Pseudomonadati</taxon>
        <taxon>Pseudomonadota</taxon>
        <taxon>Alphaproteobacteria</taxon>
        <taxon>Rickettsiales</taxon>
        <taxon>Rickettsiaceae</taxon>
        <taxon>Rickettsieae</taxon>
        <taxon>Rickettsia</taxon>
        <taxon>spotted fever group</taxon>
    </lineage>
</organism>
<dbReference type="InterPro" id="IPR012762">
    <property type="entry name" value="Ubiq_biosynth_COQ9"/>
</dbReference>
<proteinExistence type="predicted"/>
<dbReference type="RefSeq" id="WP_023507736.1">
    <property type="nucleotide sequence ID" value="NZ_LN794217.1"/>
</dbReference>
<dbReference type="EMBL" id="LN794217">
    <property type="protein sequence ID" value="CEO17291.1"/>
    <property type="molecule type" value="Genomic_DNA"/>
</dbReference>
<dbReference type="NCBIfam" id="TIGR02396">
    <property type="entry name" value="diverge_rpsU"/>
    <property type="match status" value="1"/>
</dbReference>
<evidence type="ECO:0000259" key="1">
    <source>
        <dbReference type="Pfam" id="PF08511"/>
    </source>
</evidence>
<dbReference type="AlphaFoldDB" id="A0A0B7IZS1"/>
<evidence type="ECO:0000313" key="3">
    <source>
        <dbReference type="Proteomes" id="UP000018149"/>
    </source>
</evidence>
<dbReference type="GO" id="GO:0006744">
    <property type="term" value="P:ubiquinone biosynthetic process"/>
    <property type="evidence" value="ECO:0007669"/>
    <property type="project" value="InterPro"/>
</dbReference>
<feature type="domain" description="COQ9 C-terminal" evidence="1">
    <location>
        <begin position="118"/>
        <end position="182"/>
    </location>
</feature>
<dbReference type="GO" id="GO:0008289">
    <property type="term" value="F:lipid binding"/>
    <property type="evidence" value="ECO:0007669"/>
    <property type="project" value="InterPro"/>
</dbReference>
<protein>
    <recommendedName>
        <fullName evidence="1">COQ9 C-terminal domain-containing protein</fullName>
    </recommendedName>
</protein>
<gene>
    <name evidence="2" type="ORF">RMONA_04530</name>
</gene>
<evidence type="ECO:0000313" key="2">
    <source>
        <dbReference type="EMBL" id="CEO17291.1"/>
    </source>
</evidence>
<dbReference type="InterPro" id="IPR013718">
    <property type="entry name" value="COQ9_C"/>
</dbReference>
<accession>A0A0B7IZS1</accession>